<name>A0A553HUH1_9PEZI</name>
<proteinExistence type="predicted"/>
<dbReference type="STRING" id="2512241.A0A553HUH1"/>
<dbReference type="Proteomes" id="UP000319160">
    <property type="component" value="Unassembled WGS sequence"/>
</dbReference>
<sequence length="480" mass="52147">MFQTLKARRTNTGESGYVVQSSGIPFEKDKGKKPRACTFCKLKKLKCVADGNSCVKCLKQGLVCSYRNTATSSPSSSRRLSRCKSESRNLPPTGDIDGPPKPLTDNSPSDIIDQRIARSSLDSTPALPDLEASAGSSTTPNDEYHCVHGDFGLSGIFSSSGCLDGDVNIDLWDEFCSQVNVGISVPVDLTANGTTDCRAHATKFPSTHTPALPHIISLDPSHSAGKEARDNETAVPFPLPQQDSSASPEPITPKRHPGRESRPSAATQFPDISSALAVAPTDHSRIERCELIRQGRPPVSCRCLEQLMSANETMQVKLVWTASAHTESAVNVDDMLQCQKDMLASCGNLLACHACSLRSGYVMLVVSMCREMISAITALGAMILYYSQHGSRKRARSETADGSWASIQRVNTSVWRLDDQDEMAVIKSLIGIRIARLGNLITRLESVVQTHHHGYGWIVSALRRNIVEKIDPIESEIKGI</sequence>
<comment type="caution">
    <text evidence="4">The sequence shown here is derived from an EMBL/GenBank/DDBJ whole genome shotgun (WGS) entry which is preliminary data.</text>
</comment>
<feature type="region of interest" description="Disordered" evidence="2">
    <location>
        <begin position="211"/>
        <end position="271"/>
    </location>
</feature>
<evidence type="ECO:0000256" key="2">
    <source>
        <dbReference type="SAM" id="MobiDB-lite"/>
    </source>
</evidence>
<dbReference type="PROSITE" id="PS00463">
    <property type="entry name" value="ZN2_CY6_FUNGAL_1"/>
    <property type="match status" value="1"/>
</dbReference>
<keyword evidence="1" id="KW-0539">Nucleus</keyword>
<dbReference type="SUPFAM" id="SSF57701">
    <property type="entry name" value="Zn2/Cys6 DNA-binding domain"/>
    <property type="match status" value="1"/>
</dbReference>
<feature type="domain" description="Zn(2)-C6 fungal-type" evidence="3">
    <location>
        <begin position="36"/>
        <end position="66"/>
    </location>
</feature>
<feature type="compositionally biased region" description="Low complexity" evidence="2">
    <location>
        <begin position="69"/>
        <end position="78"/>
    </location>
</feature>
<dbReference type="GO" id="GO:0000981">
    <property type="term" value="F:DNA-binding transcription factor activity, RNA polymerase II-specific"/>
    <property type="evidence" value="ECO:0007669"/>
    <property type="project" value="InterPro"/>
</dbReference>
<dbReference type="OrthoDB" id="4356994at2759"/>
<gene>
    <name evidence="4" type="ORF">FHL15_007391</name>
</gene>
<dbReference type="AlphaFoldDB" id="A0A553HUH1"/>
<accession>A0A553HUH1</accession>
<dbReference type="PROSITE" id="PS50048">
    <property type="entry name" value="ZN2_CY6_FUNGAL_2"/>
    <property type="match status" value="1"/>
</dbReference>
<evidence type="ECO:0000313" key="4">
    <source>
        <dbReference type="EMBL" id="TRX91609.1"/>
    </source>
</evidence>
<dbReference type="SMART" id="SM00066">
    <property type="entry name" value="GAL4"/>
    <property type="match status" value="1"/>
</dbReference>
<dbReference type="GO" id="GO:0008270">
    <property type="term" value="F:zinc ion binding"/>
    <property type="evidence" value="ECO:0007669"/>
    <property type="project" value="InterPro"/>
</dbReference>
<evidence type="ECO:0000256" key="1">
    <source>
        <dbReference type="ARBA" id="ARBA00023242"/>
    </source>
</evidence>
<evidence type="ECO:0000313" key="5">
    <source>
        <dbReference type="Proteomes" id="UP000319160"/>
    </source>
</evidence>
<feature type="region of interest" description="Disordered" evidence="2">
    <location>
        <begin position="69"/>
        <end position="109"/>
    </location>
</feature>
<organism evidence="4 5">
    <name type="scientific">Xylaria flabelliformis</name>
    <dbReference type="NCBI Taxonomy" id="2512241"/>
    <lineage>
        <taxon>Eukaryota</taxon>
        <taxon>Fungi</taxon>
        <taxon>Dikarya</taxon>
        <taxon>Ascomycota</taxon>
        <taxon>Pezizomycotina</taxon>
        <taxon>Sordariomycetes</taxon>
        <taxon>Xylariomycetidae</taxon>
        <taxon>Xylariales</taxon>
        <taxon>Xylariaceae</taxon>
        <taxon>Xylaria</taxon>
    </lineage>
</organism>
<protein>
    <recommendedName>
        <fullName evidence="3">Zn(2)-C6 fungal-type domain-containing protein</fullName>
    </recommendedName>
</protein>
<dbReference type="Gene3D" id="4.10.240.10">
    <property type="entry name" value="Zn(2)-C6 fungal-type DNA-binding domain"/>
    <property type="match status" value="1"/>
</dbReference>
<dbReference type="InterPro" id="IPR036864">
    <property type="entry name" value="Zn2-C6_fun-type_DNA-bd_sf"/>
</dbReference>
<reference evidence="5" key="1">
    <citation type="submission" date="2019-06" db="EMBL/GenBank/DDBJ databases">
        <title>Draft genome sequence of the griseofulvin-producing fungus Xylaria cubensis strain G536.</title>
        <authorList>
            <person name="Mead M.E."/>
            <person name="Raja H.A."/>
            <person name="Steenwyk J.L."/>
            <person name="Knowles S.L."/>
            <person name="Oberlies N.H."/>
            <person name="Rokas A."/>
        </authorList>
    </citation>
    <scope>NUCLEOTIDE SEQUENCE [LARGE SCALE GENOMIC DNA]</scope>
    <source>
        <strain evidence="5">G536</strain>
    </source>
</reference>
<evidence type="ECO:0000259" key="3">
    <source>
        <dbReference type="PROSITE" id="PS50048"/>
    </source>
</evidence>
<dbReference type="InterPro" id="IPR001138">
    <property type="entry name" value="Zn2Cys6_DnaBD"/>
</dbReference>
<dbReference type="EMBL" id="VFLP01000043">
    <property type="protein sequence ID" value="TRX91609.1"/>
    <property type="molecule type" value="Genomic_DNA"/>
</dbReference>
<dbReference type="Pfam" id="PF00172">
    <property type="entry name" value="Zn_clus"/>
    <property type="match status" value="1"/>
</dbReference>
<dbReference type="CDD" id="cd00067">
    <property type="entry name" value="GAL4"/>
    <property type="match status" value="1"/>
</dbReference>
<keyword evidence="5" id="KW-1185">Reference proteome</keyword>